<sequence>MNVVPLILSGGSGTRLWPLSRASKPKQFLSFGGGKSLFQETVLRCRGDLFDPRPVVVGANGHSFLLAEDLLAVGLGADILLEPKACNSCAAIAAGCLETLKRSRDAVVLVLAADHHIPDTNAFANAVAEGLADAEAGRLVTFGVRPDRPATSYGYILPGEPLTKAAAVRRFVEKPDLDQAERYLAEGYLWNSGNFLFRATTFLEELERLQPDILAAVTVALETATSDLDFKRLGDAFAQAPSISVDYAVMERTDLAAVLPVDYRWSDVGSWDAVSQIVKSDAHGNTVIGDATILEGSDNVVHSQDRLTTLIGVNDMIVVSTRDCLLVAPKPRAEDVKPLVARLQTEARIEAVEGLQLFRPWGNYERLDMGEGYQVKRIVVKPDGILSLQKHCHRAEHWVVVQGRAEVTIDGNIRDLMLGQSVYVPLGTVHRLANHGSEPVILIEVQTGGYLGEDDIIRLEDVYNRESKLAG</sequence>
<protein>
    <recommendedName>
        <fullName evidence="2">mannose-1-phosphate guanylyltransferase</fullName>
        <ecNumber evidence="2">2.7.7.13</ecNumber>
    </recommendedName>
</protein>
<dbReference type="Gene3D" id="2.60.120.10">
    <property type="entry name" value="Jelly Rolls"/>
    <property type="match status" value="1"/>
</dbReference>
<dbReference type="GO" id="GO:0004476">
    <property type="term" value="F:mannose-6-phosphate isomerase activity"/>
    <property type="evidence" value="ECO:0007669"/>
    <property type="project" value="UniProtKB-EC"/>
</dbReference>
<evidence type="ECO:0000259" key="11">
    <source>
        <dbReference type="Pfam" id="PF22640"/>
    </source>
</evidence>
<evidence type="ECO:0000313" key="12">
    <source>
        <dbReference type="EMBL" id="MFC3205345.1"/>
    </source>
</evidence>
<dbReference type="InterPro" id="IPR001538">
    <property type="entry name" value="Man6P_isomerase-2_C"/>
</dbReference>
<keyword evidence="6" id="KW-0342">GTP-binding</keyword>
<dbReference type="Proteomes" id="UP001595583">
    <property type="component" value="Unassembled WGS sequence"/>
</dbReference>
<dbReference type="Pfam" id="PF00483">
    <property type="entry name" value="NTP_transferase"/>
    <property type="match status" value="1"/>
</dbReference>
<evidence type="ECO:0000259" key="10">
    <source>
        <dbReference type="Pfam" id="PF01050"/>
    </source>
</evidence>
<dbReference type="InterPro" id="IPR011051">
    <property type="entry name" value="RmlC_Cupin_sf"/>
</dbReference>
<evidence type="ECO:0000256" key="4">
    <source>
        <dbReference type="ARBA" id="ARBA00022695"/>
    </source>
</evidence>
<dbReference type="GO" id="GO:0004475">
    <property type="term" value="F:mannose-1-phosphate guanylyltransferase (GTP) activity"/>
    <property type="evidence" value="ECO:0007669"/>
    <property type="project" value="UniProtKB-EC"/>
</dbReference>
<keyword evidence="4 12" id="KW-0548">Nucleotidyltransferase</keyword>
<dbReference type="NCBIfam" id="TIGR01479">
    <property type="entry name" value="GMP_PMI"/>
    <property type="match status" value="1"/>
</dbReference>
<evidence type="ECO:0000259" key="9">
    <source>
        <dbReference type="Pfam" id="PF00483"/>
    </source>
</evidence>
<keyword evidence="12" id="KW-0413">Isomerase</keyword>
<dbReference type="SUPFAM" id="SSF53448">
    <property type="entry name" value="Nucleotide-diphospho-sugar transferases"/>
    <property type="match status" value="1"/>
</dbReference>
<evidence type="ECO:0000256" key="3">
    <source>
        <dbReference type="ARBA" id="ARBA00022679"/>
    </source>
</evidence>
<dbReference type="InterPro" id="IPR005835">
    <property type="entry name" value="NTP_transferase_dom"/>
</dbReference>
<evidence type="ECO:0000256" key="8">
    <source>
        <dbReference type="RuleBase" id="RU004190"/>
    </source>
</evidence>
<organism evidence="12 13">
    <name type="scientific">Aquamicrobium soli</name>
    <dbReference type="NCBI Taxonomy" id="1811518"/>
    <lineage>
        <taxon>Bacteria</taxon>
        <taxon>Pseudomonadati</taxon>
        <taxon>Pseudomonadota</taxon>
        <taxon>Alphaproteobacteria</taxon>
        <taxon>Hyphomicrobiales</taxon>
        <taxon>Phyllobacteriaceae</taxon>
        <taxon>Aquamicrobium</taxon>
    </lineage>
</organism>
<evidence type="ECO:0000256" key="5">
    <source>
        <dbReference type="ARBA" id="ARBA00022741"/>
    </source>
</evidence>
<dbReference type="PANTHER" id="PTHR46390">
    <property type="entry name" value="MANNOSE-1-PHOSPHATE GUANYLYLTRANSFERASE"/>
    <property type="match status" value="1"/>
</dbReference>
<dbReference type="InterPro" id="IPR049577">
    <property type="entry name" value="GMPP_N"/>
</dbReference>
<dbReference type="CDD" id="cd02213">
    <property type="entry name" value="cupin_PMI_typeII_C"/>
    <property type="match status" value="1"/>
</dbReference>
<dbReference type="SUPFAM" id="SSF51182">
    <property type="entry name" value="RmlC-like cupins"/>
    <property type="match status" value="1"/>
</dbReference>
<reference evidence="13" key="1">
    <citation type="journal article" date="2019" name="Int. J. Syst. Evol. Microbiol.">
        <title>The Global Catalogue of Microorganisms (GCM) 10K type strain sequencing project: providing services to taxonomists for standard genome sequencing and annotation.</title>
        <authorList>
            <consortium name="The Broad Institute Genomics Platform"/>
            <consortium name="The Broad Institute Genome Sequencing Center for Infectious Disease"/>
            <person name="Wu L."/>
            <person name="Ma J."/>
        </authorList>
    </citation>
    <scope>NUCLEOTIDE SEQUENCE [LARGE SCALE GENOMIC DNA]</scope>
    <source>
        <strain evidence="13">KCTC 52165</strain>
    </source>
</reference>
<proteinExistence type="inferred from homology"/>
<accession>A0ABV7K7D1</accession>
<dbReference type="RefSeq" id="WP_378218736.1">
    <property type="nucleotide sequence ID" value="NZ_JBHRTK010000004.1"/>
</dbReference>
<comment type="catalytic activity">
    <reaction evidence="7">
        <text>alpha-D-mannose 1-phosphate + GTP + H(+) = GDP-alpha-D-mannose + diphosphate</text>
        <dbReference type="Rhea" id="RHEA:15229"/>
        <dbReference type="ChEBI" id="CHEBI:15378"/>
        <dbReference type="ChEBI" id="CHEBI:33019"/>
        <dbReference type="ChEBI" id="CHEBI:37565"/>
        <dbReference type="ChEBI" id="CHEBI:57527"/>
        <dbReference type="ChEBI" id="CHEBI:58409"/>
        <dbReference type="EC" id="2.7.7.13"/>
    </reaction>
</comment>
<evidence type="ECO:0000256" key="1">
    <source>
        <dbReference type="ARBA" id="ARBA00006115"/>
    </source>
</evidence>
<keyword evidence="13" id="KW-1185">Reference proteome</keyword>
<evidence type="ECO:0000313" key="13">
    <source>
        <dbReference type="Proteomes" id="UP001595583"/>
    </source>
</evidence>
<dbReference type="EMBL" id="JBHRTK010000004">
    <property type="protein sequence ID" value="MFC3205345.1"/>
    <property type="molecule type" value="Genomic_DNA"/>
</dbReference>
<gene>
    <name evidence="12" type="ORF">ACFOHJ_03905</name>
</gene>
<name>A0ABV7K7D1_9HYPH</name>
<dbReference type="Gene3D" id="3.90.550.10">
    <property type="entry name" value="Spore Coat Polysaccharide Biosynthesis Protein SpsA, Chain A"/>
    <property type="match status" value="1"/>
</dbReference>
<keyword evidence="5" id="KW-0547">Nucleotide-binding</keyword>
<dbReference type="InterPro" id="IPR054566">
    <property type="entry name" value="ManC/GMP-like_b-helix"/>
</dbReference>
<dbReference type="Pfam" id="PF01050">
    <property type="entry name" value="MannoseP_isomer"/>
    <property type="match status" value="1"/>
</dbReference>
<dbReference type="PANTHER" id="PTHR46390:SF1">
    <property type="entry name" value="MANNOSE-1-PHOSPHATE GUANYLYLTRANSFERASE"/>
    <property type="match status" value="1"/>
</dbReference>
<comment type="caution">
    <text evidence="12">The sequence shown here is derived from an EMBL/GenBank/DDBJ whole genome shotgun (WGS) entry which is preliminary data.</text>
</comment>
<dbReference type="InterPro" id="IPR051161">
    <property type="entry name" value="Mannose-6P_isomerase_type2"/>
</dbReference>
<feature type="domain" description="MannoseP isomerase/GMP-like beta-helix" evidence="11">
    <location>
        <begin position="294"/>
        <end position="343"/>
    </location>
</feature>
<feature type="domain" description="Mannose-6-phosphate isomerase type II C-terminal" evidence="10">
    <location>
        <begin position="355"/>
        <end position="461"/>
    </location>
</feature>
<feature type="domain" description="Nucleotidyl transferase" evidence="9">
    <location>
        <begin position="5"/>
        <end position="280"/>
    </location>
</feature>
<dbReference type="Pfam" id="PF22640">
    <property type="entry name" value="ManC_GMP_beta-helix"/>
    <property type="match status" value="1"/>
</dbReference>
<dbReference type="EC" id="2.7.7.13" evidence="2"/>
<keyword evidence="3 12" id="KW-0808">Transferase</keyword>
<dbReference type="InterPro" id="IPR014710">
    <property type="entry name" value="RmlC-like_jellyroll"/>
</dbReference>
<comment type="similarity">
    <text evidence="1 8">Belongs to the mannose-6-phosphate isomerase type 2 family.</text>
</comment>
<evidence type="ECO:0000256" key="7">
    <source>
        <dbReference type="ARBA" id="ARBA00047343"/>
    </source>
</evidence>
<evidence type="ECO:0000256" key="2">
    <source>
        <dbReference type="ARBA" id="ARBA00012387"/>
    </source>
</evidence>
<dbReference type="InterPro" id="IPR006375">
    <property type="entry name" value="Man1P_GuaTrfase/Man6P_Isoase"/>
</dbReference>
<dbReference type="CDD" id="cd02509">
    <property type="entry name" value="GDP-M1P_Guanylyltransferase"/>
    <property type="match status" value="1"/>
</dbReference>
<evidence type="ECO:0000256" key="6">
    <source>
        <dbReference type="ARBA" id="ARBA00023134"/>
    </source>
</evidence>
<dbReference type="InterPro" id="IPR029044">
    <property type="entry name" value="Nucleotide-diphossugar_trans"/>
</dbReference>